<dbReference type="SUPFAM" id="SSF54593">
    <property type="entry name" value="Glyoxalase/Bleomycin resistance protein/Dihydroxybiphenyl dioxygenase"/>
    <property type="match status" value="1"/>
</dbReference>
<keyword evidence="2 5" id="KW-0479">Metal-binding</keyword>
<dbReference type="InterPro" id="IPR041736">
    <property type="entry name" value="4OHPhenylPyrv_dOase_N"/>
</dbReference>
<comment type="caution">
    <text evidence="7">The sequence shown here is derived from an EMBL/GenBank/DDBJ whole genome shotgun (WGS) entry which is preliminary data.</text>
</comment>
<evidence type="ECO:0000259" key="6">
    <source>
        <dbReference type="PROSITE" id="PS51819"/>
    </source>
</evidence>
<protein>
    <submittedName>
        <fullName evidence="7">4-hydroxyphenylpyruvate dioxygenase</fullName>
    </submittedName>
</protein>
<evidence type="ECO:0000313" key="7">
    <source>
        <dbReference type="EMBL" id="KFA88961.1"/>
    </source>
</evidence>
<keyword evidence="4 5" id="KW-0408">Iron</keyword>
<dbReference type="Proteomes" id="UP000028547">
    <property type="component" value="Unassembled WGS sequence"/>
</dbReference>
<evidence type="ECO:0000256" key="3">
    <source>
        <dbReference type="ARBA" id="ARBA00022737"/>
    </source>
</evidence>
<organism evidence="7 8">
    <name type="scientific">Archangium violaceum Cb vi76</name>
    <dbReference type="NCBI Taxonomy" id="1406225"/>
    <lineage>
        <taxon>Bacteria</taxon>
        <taxon>Pseudomonadati</taxon>
        <taxon>Myxococcota</taxon>
        <taxon>Myxococcia</taxon>
        <taxon>Myxococcales</taxon>
        <taxon>Cystobacterineae</taxon>
        <taxon>Archangiaceae</taxon>
        <taxon>Archangium</taxon>
    </lineage>
</organism>
<feature type="binding site" evidence="5">
    <location>
        <position position="174"/>
    </location>
    <ligand>
        <name>Fe cation</name>
        <dbReference type="ChEBI" id="CHEBI:24875"/>
    </ligand>
</feature>
<sequence length="387" mass="44007">MAKLESLGIKGLESVHWYVHDLERSRRFYVDGLDFAEQGVSSPQLEKEGRQKSAVFQAGNVVLVVSEPVGEGGRAWRFLRKHPDGVGTLNYQVEDIDKTYRLLEQRGATFITDIQRHTDDKGGRLAQFSITTPFGDTTFRFIQRDGYKALFPGFVQHDKPRGGTNRYGFTHIDHITSNFQTMKPMLLWMEHVMGFEKFWEIQFHTDDVAAQQKRAHGSGLRSEVVWDPVSRVKFANNEPLRPFFKASQINIFNEDHRGDGVQHLALVVKDILTSVKAMREKAGISFMPTPGTYYDALPQRIQDLGIKKIDEDIQVLRDLEVLVDGAGEHSYLLQIFMKDAASLYKDPGAGPFFYEIIQRKGDQGFGGGNFRALFESIERQQKSEGRA</sequence>
<name>A0A084SKH6_9BACT</name>
<evidence type="ECO:0000313" key="8">
    <source>
        <dbReference type="Proteomes" id="UP000028547"/>
    </source>
</evidence>
<dbReference type="GO" id="GO:0006572">
    <property type="term" value="P:L-tyrosine catabolic process"/>
    <property type="evidence" value="ECO:0007669"/>
    <property type="project" value="TreeGrafter"/>
</dbReference>
<dbReference type="GO" id="GO:0046872">
    <property type="term" value="F:metal ion binding"/>
    <property type="evidence" value="ECO:0007669"/>
    <property type="project" value="UniProtKB-KW"/>
</dbReference>
<accession>A0A084SKH6</accession>
<dbReference type="PIRSF" id="PIRSF009283">
    <property type="entry name" value="HPP_dOase"/>
    <property type="match status" value="1"/>
</dbReference>
<dbReference type="InterPro" id="IPR037523">
    <property type="entry name" value="VOC_core"/>
</dbReference>
<dbReference type="InterPro" id="IPR005956">
    <property type="entry name" value="4OHPhenylPyrv_dOase"/>
</dbReference>
<dbReference type="CDD" id="cd08342">
    <property type="entry name" value="HPPD_N_like"/>
    <property type="match status" value="1"/>
</dbReference>
<keyword evidence="3" id="KW-0677">Repeat</keyword>
<feature type="domain" description="VOC" evidence="6">
    <location>
        <begin position="11"/>
        <end position="144"/>
    </location>
</feature>
<dbReference type="EMBL" id="JPMI01000270">
    <property type="protein sequence ID" value="KFA88961.1"/>
    <property type="molecule type" value="Genomic_DNA"/>
</dbReference>
<dbReference type="Pfam" id="PF00903">
    <property type="entry name" value="Glyoxalase"/>
    <property type="match status" value="1"/>
</dbReference>
<comment type="cofactor">
    <cofactor evidence="5">
        <name>Fe cation</name>
        <dbReference type="ChEBI" id="CHEBI:24875"/>
    </cofactor>
    <text evidence="5">Binds 1 Fe cation per subunit.</text>
</comment>
<dbReference type="PANTHER" id="PTHR11959">
    <property type="entry name" value="4-HYDROXYPHENYLPYRUVATE DIOXYGENASE"/>
    <property type="match status" value="1"/>
</dbReference>
<dbReference type="PANTHER" id="PTHR11959:SF1">
    <property type="entry name" value="4-HYDROXYPHENYLPYRUVATE DIOXYGENASE"/>
    <property type="match status" value="1"/>
</dbReference>
<dbReference type="RefSeq" id="WP_043406917.1">
    <property type="nucleotide sequence ID" value="NZ_JPMI01000270.1"/>
</dbReference>
<keyword evidence="7" id="KW-0223">Dioxygenase</keyword>
<feature type="domain" description="VOC" evidence="6">
    <location>
        <begin position="171"/>
        <end position="338"/>
    </location>
</feature>
<dbReference type="PROSITE" id="PS51819">
    <property type="entry name" value="VOC"/>
    <property type="match status" value="2"/>
</dbReference>
<proteinExistence type="inferred from homology"/>
<dbReference type="InterPro" id="IPR029068">
    <property type="entry name" value="Glyas_Bleomycin-R_OHBP_Dase"/>
</dbReference>
<dbReference type="Gene3D" id="3.10.180.10">
    <property type="entry name" value="2,3-Dihydroxybiphenyl 1,2-Dioxygenase, domain 1"/>
    <property type="match status" value="2"/>
</dbReference>
<keyword evidence="7" id="KW-0670">Pyruvate</keyword>
<comment type="similarity">
    <text evidence="1">Belongs to the 4HPPD family.</text>
</comment>
<dbReference type="InterPro" id="IPR004360">
    <property type="entry name" value="Glyas_Fos-R_dOase_dom"/>
</dbReference>
<evidence type="ECO:0000256" key="2">
    <source>
        <dbReference type="ARBA" id="ARBA00022723"/>
    </source>
</evidence>
<keyword evidence="7" id="KW-0560">Oxidoreductase</keyword>
<feature type="binding site" evidence="5">
    <location>
        <position position="355"/>
    </location>
    <ligand>
        <name>Fe cation</name>
        <dbReference type="ChEBI" id="CHEBI:24875"/>
    </ligand>
</feature>
<evidence type="ECO:0000256" key="5">
    <source>
        <dbReference type="PIRSR" id="PIRSR009283-1"/>
    </source>
</evidence>
<dbReference type="GO" id="GO:0003868">
    <property type="term" value="F:4-hydroxyphenylpyruvate dioxygenase activity"/>
    <property type="evidence" value="ECO:0007669"/>
    <property type="project" value="InterPro"/>
</dbReference>
<evidence type="ECO:0000256" key="1">
    <source>
        <dbReference type="ARBA" id="ARBA00005877"/>
    </source>
</evidence>
<feature type="binding site" evidence="5">
    <location>
        <position position="263"/>
    </location>
    <ligand>
        <name>Fe cation</name>
        <dbReference type="ChEBI" id="CHEBI:24875"/>
    </ligand>
</feature>
<dbReference type="AlphaFoldDB" id="A0A084SKH6"/>
<gene>
    <name evidence="7" type="ORF">Q664_37920</name>
</gene>
<evidence type="ECO:0000256" key="4">
    <source>
        <dbReference type="ARBA" id="ARBA00023004"/>
    </source>
</evidence>
<reference evidence="7 8" key="1">
    <citation type="submission" date="2014-07" db="EMBL/GenBank/DDBJ databases">
        <title>Draft Genome Sequence of Gephyronic Acid Producer, Cystobacter violaceus Strain Cb vi76.</title>
        <authorList>
            <person name="Stevens D.C."/>
            <person name="Young J."/>
            <person name="Carmichael R."/>
            <person name="Tan J."/>
            <person name="Taylor R.E."/>
        </authorList>
    </citation>
    <scope>NUCLEOTIDE SEQUENCE [LARGE SCALE GENOMIC DNA]</scope>
    <source>
        <strain evidence="7 8">Cb vi76</strain>
    </source>
</reference>